<dbReference type="PANTHER" id="PTHR23032">
    <property type="entry name" value="BRO1 DOMAIN-CONTAINING PROTEIN BROX"/>
    <property type="match status" value="1"/>
</dbReference>
<accession>A0A438ED69</accession>
<evidence type="ECO:0000259" key="2">
    <source>
        <dbReference type="SMART" id="SM01041"/>
    </source>
</evidence>
<sequence>MLRFEDPAKLKTKKIVFEDVYVGRDSGTLEQLKELSSKRRVIEESINESSFITDAIAREISGGLTSPCEQKLEQYLPLLENLVVHFDLVSNNRQMIVWTTELKIRWTSALSASSFFNLLGPKYFQIDSLRFELCMTLFLYGAILRERALEVLPAAGVYQYLAHDVIPSLHPASTAERPPESTSAVSSVMSLICLAEAQAVTIRKAEEKGNTGGLLAKLHYGVTQFLDEATGVLYSTTGECKDISSRFLKWFLFLQIMPQECIRLPEQRWPHHCCLAGFVDGMATGFAIDALPCSTWRLTATLMCFDAAAFALDWLLTLSSKTVPCLVPWDFTSGHPSKYECEGYYGFNSSVSFDEIGSNFWLSSLINFLISDDFISSCKALHELRSQKYLADSLKIAGHVGVAVGVLHHALVNAKKKMPGEESWRVVFRKEIDDAADMLRKYEHENEFVWREKIPTMDELPLLEGKKIVNFIPYHPQRWERALVFNI</sequence>
<evidence type="ECO:0000313" key="4">
    <source>
        <dbReference type="Proteomes" id="UP000288805"/>
    </source>
</evidence>
<reference evidence="3 4" key="1">
    <citation type="journal article" date="2018" name="PLoS Genet.">
        <title>Population sequencing reveals clonal diversity and ancestral inbreeding in the grapevine cultivar Chardonnay.</title>
        <authorList>
            <person name="Roach M.J."/>
            <person name="Johnson D.L."/>
            <person name="Bohlmann J."/>
            <person name="van Vuuren H.J."/>
            <person name="Jones S.J."/>
            <person name="Pretorius I.S."/>
            <person name="Schmidt S.A."/>
            <person name="Borneman A.R."/>
        </authorList>
    </citation>
    <scope>NUCLEOTIDE SEQUENCE [LARGE SCALE GENOMIC DNA]</scope>
    <source>
        <strain evidence="4">cv. Chardonnay</strain>
        <tissue evidence="3">Leaf</tissue>
    </source>
</reference>
<comment type="caution">
    <text evidence="3">The sequence shown here is derived from an EMBL/GenBank/DDBJ whole genome shotgun (WGS) entry which is preliminary data.</text>
</comment>
<proteinExistence type="inferred from homology"/>
<evidence type="ECO:0000256" key="1">
    <source>
        <dbReference type="ARBA" id="ARBA00008901"/>
    </source>
</evidence>
<feature type="domain" description="BRO1" evidence="2">
    <location>
        <begin position="28"/>
        <end position="481"/>
    </location>
</feature>
<dbReference type="Proteomes" id="UP000288805">
    <property type="component" value="Unassembled WGS sequence"/>
</dbReference>
<dbReference type="EMBL" id="QGNW01001323">
    <property type="protein sequence ID" value="RVW45598.1"/>
    <property type="molecule type" value="Genomic_DNA"/>
</dbReference>
<dbReference type="PANTHER" id="PTHR23032:SF20">
    <property type="entry name" value="ENDOSOMAL TARGETING BRO1-LIKE DOMAIN-CONTAINING PROTEIN"/>
    <property type="match status" value="1"/>
</dbReference>
<organism evidence="3 4">
    <name type="scientific">Vitis vinifera</name>
    <name type="common">Grape</name>
    <dbReference type="NCBI Taxonomy" id="29760"/>
    <lineage>
        <taxon>Eukaryota</taxon>
        <taxon>Viridiplantae</taxon>
        <taxon>Streptophyta</taxon>
        <taxon>Embryophyta</taxon>
        <taxon>Tracheophyta</taxon>
        <taxon>Spermatophyta</taxon>
        <taxon>Magnoliopsida</taxon>
        <taxon>eudicotyledons</taxon>
        <taxon>Gunneridae</taxon>
        <taxon>Pentapetalae</taxon>
        <taxon>rosids</taxon>
        <taxon>Vitales</taxon>
        <taxon>Vitaceae</taxon>
        <taxon>Viteae</taxon>
        <taxon>Vitis</taxon>
    </lineage>
</organism>
<dbReference type="InterPro" id="IPR038898">
    <property type="entry name" value="BROX"/>
</dbReference>
<name>A0A438ED69_VITVI</name>
<dbReference type="InterPro" id="IPR038499">
    <property type="entry name" value="BRO1_sf"/>
</dbReference>
<dbReference type="AlphaFoldDB" id="A0A438ED69"/>
<evidence type="ECO:0000313" key="3">
    <source>
        <dbReference type="EMBL" id="RVW45598.1"/>
    </source>
</evidence>
<dbReference type="Gene3D" id="1.25.40.280">
    <property type="entry name" value="alix/aip1 like domains"/>
    <property type="match status" value="2"/>
</dbReference>
<dbReference type="InterPro" id="IPR004328">
    <property type="entry name" value="BRO1_dom"/>
</dbReference>
<protein>
    <recommendedName>
        <fullName evidence="2">BRO1 domain-containing protein</fullName>
    </recommendedName>
</protein>
<gene>
    <name evidence="3" type="ORF">CK203_091537</name>
</gene>
<comment type="similarity">
    <text evidence="1">Belongs to the BROX family.</text>
</comment>
<dbReference type="SMART" id="SM01041">
    <property type="entry name" value="BRO1"/>
    <property type="match status" value="1"/>
</dbReference>
<dbReference type="CDD" id="cd09247">
    <property type="entry name" value="BRO1_Alix_like_2"/>
    <property type="match status" value="1"/>
</dbReference>